<dbReference type="Proteomes" id="UP000246005">
    <property type="component" value="Unassembled WGS sequence"/>
</dbReference>
<evidence type="ECO:0000256" key="1">
    <source>
        <dbReference type="ARBA" id="ARBA00022450"/>
    </source>
</evidence>
<dbReference type="Pfam" id="PF00550">
    <property type="entry name" value="PP-binding"/>
    <property type="match status" value="1"/>
</dbReference>
<name>A0A316HXH3_9PSEU</name>
<dbReference type="InterPro" id="IPR009081">
    <property type="entry name" value="PP-bd_ACP"/>
</dbReference>
<dbReference type="PROSITE" id="PS00012">
    <property type="entry name" value="PHOSPHOPANTETHEINE"/>
    <property type="match status" value="1"/>
</dbReference>
<evidence type="ECO:0000313" key="4">
    <source>
        <dbReference type="EMBL" id="PWK84849.1"/>
    </source>
</evidence>
<sequence>MTGTVTELSEKVRAIVGEALALEPDEVIGDATLLNDLGAESIDLLDILFRIERSFGVRIEAAELADYVQGGIPDEEFGDADEIVSERGMAQLLLVMPQLETGARVSRIKADEVMGLFTVDNLEQLVRSRLGAVGPAGG</sequence>
<evidence type="ECO:0000259" key="3">
    <source>
        <dbReference type="PROSITE" id="PS50075"/>
    </source>
</evidence>
<dbReference type="SUPFAM" id="SSF47336">
    <property type="entry name" value="ACP-like"/>
    <property type="match status" value="1"/>
</dbReference>
<protein>
    <submittedName>
        <fullName evidence="4">Acyl carrier protein</fullName>
    </submittedName>
</protein>
<dbReference type="EMBL" id="QGHB01000007">
    <property type="protein sequence ID" value="PWK84849.1"/>
    <property type="molecule type" value="Genomic_DNA"/>
</dbReference>
<organism evidence="4 5">
    <name type="scientific">Lentzea atacamensis</name>
    <dbReference type="NCBI Taxonomy" id="531938"/>
    <lineage>
        <taxon>Bacteria</taxon>
        <taxon>Bacillati</taxon>
        <taxon>Actinomycetota</taxon>
        <taxon>Actinomycetes</taxon>
        <taxon>Pseudonocardiales</taxon>
        <taxon>Pseudonocardiaceae</taxon>
        <taxon>Lentzea</taxon>
    </lineage>
</organism>
<feature type="domain" description="Carrier" evidence="3">
    <location>
        <begin position="6"/>
        <end position="88"/>
    </location>
</feature>
<dbReference type="AlphaFoldDB" id="A0A316HXH3"/>
<dbReference type="GO" id="GO:0031177">
    <property type="term" value="F:phosphopantetheine binding"/>
    <property type="evidence" value="ECO:0007669"/>
    <property type="project" value="InterPro"/>
</dbReference>
<dbReference type="InterPro" id="IPR006162">
    <property type="entry name" value="Ppantetheine_attach_site"/>
</dbReference>
<reference evidence="4 5" key="1">
    <citation type="submission" date="2018-05" db="EMBL/GenBank/DDBJ databases">
        <title>Genomic Encyclopedia of Type Strains, Phase IV (KMG-IV): sequencing the most valuable type-strain genomes for metagenomic binning, comparative biology and taxonomic classification.</title>
        <authorList>
            <person name="Goeker M."/>
        </authorList>
    </citation>
    <scope>NUCLEOTIDE SEQUENCE [LARGE SCALE GENOMIC DNA]</scope>
    <source>
        <strain evidence="4 5">DSM 45480</strain>
    </source>
</reference>
<accession>A0A316HXH3</accession>
<evidence type="ECO:0000256" key="2">
    <source>
        <dbReference type="ARBA" id="ARBA00022553"/>
    </source>
</evidence>
<comment type="caution">
    <text evidence="4">The sequence shown here is derived from an EMBL/GenBank/DDBJ whole genome shotgun (WGS) entry which is preliminary data.</text>
</comment>
<gene>
    <name evidence="4" type="ORF">C8D88_10756</name>
</gene>
<dbReference type="SMART" id="SM00823">
    <property type="entry name" value="PKS_PP"/>
    <property type="match status" value="1"/>
</dbReference>
<dbReference type="InterPro" id="IPR036736">
    <property type="entry name" value="ACP-like_sf"/>
</dbReference>
<dbReference type="PROSITE" id="PS50075">
    <property type="entry name" value="CARRIER"/>
    <property type="match status" value="1"/>
</dbReference>
<proteinExistence type="predicted"/>
<keyword evidence="1" id="KW-0596">Phosphopantetheine</keyword>
<evidence type="ECO:0000313" key="5">
    <source>
        <dbReference type="Proteomes" id="UP000246005"/>
    </source>
</evidence>
<keyword evidence="2" id="KW-0597">Phosphoprotein</keyword>
<dbReference type="InterPro" id="IPR020806">
    <property type="entry name" value="PKS_PP-bd"/>
</dbReference>
<dbReference type="RefSeq" id="WP_109638365.1">
    <property type="nucleotide sequence ID" value="NZ_QGHB01000007.1"/>
</dbReference>
<dbReference type="Gene3D" id="1.10.1200.10">
    <property type="entry name" value="ACP-like"/>
    <property type="match status" value="1"/>
</dbReference>